<evidence type="ECO:0000313" key="2">
    <source>
        <dbReference type="Proteomes" id="UP001060733"/>
    </source>
</evidence>
<keyword evidence="2" id="KW-1185">Reference proteome</keyword>
<reference evidence="1" key="1">
    <citation type="submission" date="2022-10" db="EMBL/GenBank/DDBJ databases">
        <authorList>
            <person name="Mo P."/>
        </authorList>
    </citation>
    <scope>NUCLEOTIDE SEQUENCE</scope>
    <source>
        <strain evidence="1">HUAS 14-6</strain>
    </source>
</reference>
<sequence>MMTDQHIHVGGRRVDIEKASFWIKDYFDETANREAAALGKGPVYAYPAYDRLATGSGPNELNDGDLLAPLVLNAGPSIKAVYSLQRVRPALERSLGEIPTNLTLHTAVEKGTHTKLLGDLVSVLDPFGALPGVQLTTLVKVLHRKRPLLIPLFDDNVRRCYWTREPTAGYPMTRVRNRRDAEFFPLLAGFIDADLERQREDWTVLASHAPADTTLLRVFDVVAWRLGRGDAGR</sequence>
<dbReference type="EMBL" id="CP106795">
    <property type="protein sequence ID" value="UXY37807.1"/>
    <property type="molecule type" value="Genomic_DNA"/>
</dbReference>
<accession>A0ABY6ETX8</accession>
<organism evidence="1 2">
    <name type="scientific">Streptomyces albidocamelliae</name>
    <dbReference type="NCBI Taxonomy" id="2981135"/>
    <lineage>
        <taxon>Bacteria</taxon>
        <taxon>Bacillati</taxon>
        <taxon>Actinomycetota</taxon>
        <taxon>Actinomycetes</taxon>
        <taxon>Kitasatosporales</taxon>
        <taxon>Streptomycetaceae</taxon>
        <taxon>Streptomyces</taxon>
    </lineage>
</organism>
<dbReference type="Pfam" id="PF19827">
    <property type="entry name" value="DUF6308"/>
    <property type="match status" value="1"/>
</dbReference>
<gene>
    <name evidence="1" type="ORF">N8I86_25585</name>
</gene>
<dbReference type="Proteomes" id="UP001060733">
    <property type="component" value="Chromosome"/>
</dbReference>
<name>A0ABY6ETX8_9ACTN</name>
<proteinExistence type="predicted"/>
<dbReference type="RefSeq" id="WP_263278789.1">
    <property type="nucleotide sequence ID" value="NZ_CP106795.1"/>
</dbReference>
<dbReference type="InterPro" id="IPR046275">
    <property type="entry name" value="DUF6308"/>
</dbReference>
<protein>
    <submittedName>
        <fullName evidence="1">DUF6308 family protein</fullName>
    </submittedName>
</protein>
<evidence type="ECO:0000313" key="1">
    <source>
        <dbReference type="EMBL" id="UXY37807.1"/>
    </source>
</evidence>